<organism evidence="2 3">
    <name type="scientific">Ostreobium quekettii</name>
    <dbReference type="NCBI Taxonomy" id="121088"/>
    <lineage>
        <taxon>Eukaryota</taxon>
        <taxon>Viridiplantae</taxon>
        <taxon>Chlorophyta</taxon>
        <taxon>core chlorophytes</taxon>
        <taxon>Ulvophyceae</taxon>
        <taxon>TCBD clade</taxon>
        <taxon>Bryopsidales</taxon>
        <taxon>Ostreobineae</taxon>
        <taxon>Ostreobiaceae</taxon>
        <taxon>Ostreobium</taxon>
    </lineage>
</organism>
<proteinExistence type="predicted"/>
<dbReference type="InterPro" id="IPR010765">
    <property type="entry name" value="DUF1350"/>
</dbReference>
<feature type="region of interest" description="Disordered" evidence="1">
    <location>
        <begin position="21"/>
        <end position="41"/>
    </location>
</feature>
<dbReference type="Proteomes" id="UP000708148">
    <property type="component" value="Unassembled WGS sequence"/>
</dbReference>
<evidence type="ECO:0008006" key="4">
    <source>
        <dbReference type="Google" id="ProtNLM"/>
    </source>
</evidence>
<dbReference type="AlphaFoldDB" id="A0A8S1J0T1"/>
<dbReference type="OrthoDB" id="4892at2759"/>
<dbReference type="PANTHER" id="PTHR34127">
    <property type="entry name" value="OS04G0405600 PROTEIN"/>
    <property type="match status" value="1"/>
</dbReference>
<dbReference type="Pfam" id="PF07082">
    <property type="entry name" value="DUF1350"/>
    <property type="match status" value="1"/>
</dbReference>
<comment type="caution">
    <text evidence="2">The sequence shown here is derived from an EMBL/GenBank/DDBJ whole genome shotgun (WGS) entry which is preliminary data.</text>
</comment>
<reference evidence="2" key="1">
    <citation type="submission" date="2020-12" db="EMBL/GenBank/DDBJ databases">
        <authorList>
            <person name="Iha C."/>
        </authorList>
    </citation>
    <scope>NUCLEOTIDE SEQUENCE</scope>
</reference>
<evidence type="ECO:0000313" key="2">
    <source>
        <dbReference type="EMBL" id="CAD7699547.1"/>
    </source>
</evidence>
<dbReference type="SUPFAM" id="SSF53474">
    <property type="entry name" value="alpha/beta-Hydrolases"/>
    <property type="match status" value="1"/>
</dbReference>
<sequence>MALRAAGNCQLAVLKRTSPEKGVCSVGSHRGTTQGHPRPPVQSRWVHCGAATNSGDWSDTFNGSDDRQGSFTGVERVIQDVFYNNQPPGRSDWEEIENCWVLRPPPGTEPVAVVHFVGGAFVGAAPQLAYRQLLESLAERKVLVVATPFSTTFDHLRAADEAQFKFDSAMTAIGEYAEELPVYGAGHSLGALIHLLISSRYALERAGNVLMSFNNRPATEVVPLLAQLGPSSTLLGPVLSQLASSPLRPTAEMLQGMLKGISPSLIRQIIPLAEQLAPIYMDVTQGRQEFSPSPEETRNRIRSFYGVRRNLLLQFTDDQMDESDELASMIQASGIGGILDMTIRTLPGDHARPMQQAMVDLPPSVAQAANQACETGGDIIGQLSKMAADAGQAEGSDQLDQLSKSVSSMASFFGGDAGGPAASSIAALADEIAGWMGAGLAPRALPAGRASAQPSTPT</sequence>
<dbReference type="InterPro" id="IPR029058">
    <property type="entry name" value="AB_hydrolase_fold"/>
</dbReference>
<dbReference type="EMBL" id="CAJHUC010001049">
    <property type="protein sequence ID" value="CAD7699547.1"/>
    <property type="molecule type" value="Genomic_DNA"/>
</dbReference>
<evidence type="ECO:0000256" key="1">
    <source>
        <dbReference type="SAM" id="MobiDB-lite"/>
    </source>
</evidence>
<name>A0A8S1J0T1_9CHLO</name>
<dbReference type="PANTHER" id="PTHR34127:SF1">
    <property type="entry name" value="OS04G0405600 PROTEIN"/>
    <property type="match status" value="1"/>
</dbReference>
<protein>
    <recommendedName>
        <fullName evidence="4">Alpha/Beta hydrolase protein</fullName>
    </recommendedName>
</protein>
<gene>
    <name evidence="2" type="ORF">OSTQU699_LOCUS4906</name>
</gene>
<evidence type="ECO:0000313" key="3">
    <source>
        <dbReference type="Proteomes" id="UP000708148"/>
    </source>
</evidence>
<keyword evidence="3" id="KW-1185">Reference proteome</keyword>
<accession>A0A8S1J0T1</accession>